<keyword evidence="3" id="KW-1185">Reference proteome</keyword>
<accession>A0A5B8UJE8</accession>
<sequence length="674" mass="69919">MKKSLVSALLMTIVAMTLHAQWSTDPLVGTLVSTSSVANSKTSNVAVTDGAGGSFIGWIDTRLGAPNTIYVQRILSNGTKKFSSDVVVSNATGAQSSAKTNLYMIGDGAGGVICVWQDARNESTFFPSNDDIYGQRIDANGNVLWAANGVRLTVSDNSVSGKTAPVIDLVNATEAIVVFGDTRNGAINLFAQKILLSTGASQWANDASISGSVAGTQNQQQVANDGTGGLYIVWQDQRAGASSADVYAQHVNNSGGIVTGWGANGTVVANGSNIQNEPQLVSLGTSGFITTWEDARSAAGAYDIYAQRFDAAGAVQWTAGGVALCTATLIQTNPQIVASGSNYIVAWSDGRAGATDRDVYAQAVDGSGTTLWTANGVNVSNVSGTNQPFTYTANALAIGISMASDGSSGAVIAWDDARISAANVDVYAQRISSTGTLLWSPSTGVAVSTATGNQVSPVIVPTLNNGVIVSWRDGRSGLANSEIFAARVQSSGTLPLRSLTLTATAKTSSVDLKWNTVDESNLSFFSVEKSLDGATFSTVGSVNAIGSGNNGYVLADNHPAKGTNFYRIKSVDVNKSYAYSATTAIDFSGGLKVSLVVSPNPVRGLATLQLNNLANGIYVLTVRDLAGRVLMRQSLSVAGNYQQTTLFLQGLAAGSYLVQVEGNKTAFSTQIQKE</sequence>
<protein>
    <submittedName>
        <fullName evidence="2">T9SS type A sorting domain-containing protein</fullName>
    </submittedName>
</protein>
<dbReference type="KEGG" id="fgg:FSB75_10320"/>
<dbReference type="OrthoDB" id="9811934at2"/>
<evidence type="ECO:0000313" key="3">
    <source>
        <dbReference type="Proteomes" id="UP000321204"/>
    </source>
</evidence>
<dbReference type="RefSeq" id="WP_146786642.1">
    <property type="nucleotide sequence ID" value="NZ_BAABIO010000001.1"/>
</dbReference>
<feature type="signal peptide" evidence="1">
    <location>
        <begin position="1"/>
        <end position="20"/>
    </location>
</feature>
<dbReference type="EMBL" id="CP042433">
    <property type="protein sequence ID" value="QEC56269.1"/>
    <property type="molecule type" value="Genomic_DNA"/>
</dbReference>
<dbReference type="InterPro" id="IPR013783">
    <property type="entry name" value="Ig-like_fold"/>
</dbReference>
<evidence type="ECO:0000313" key="2">
    <source>
        <dbReference type="EMBL" id="QEC56269.1"/>
    </source>
</evidence>
<organism evidence="2 3">
    <name type="scientific">Flavisolibacter ginsenosidimutans</name>
    <dbReference type="NCBI Taxonomy" id="661481"/>
    <lineage>
        <taxon>Bacteria</taxon>
        <taxon>Pseudomonadati</taxon>
        <taxon>Bacteroidota</taxon>
        <taxon>Chitinophagia</taxon>
        <taxon>Chitinophagales</taxon>
        <taxon>Chitinophagaceae</taxon>
        <taxon>Flavisolibacter</taxon>
    </lineage>
</organism>
<dbReference type="Proteomes" id="UP000321204">
    <property type="component" value="Chromosome"/>
</dbReference>
<reference evidence="2 3" key="1">
    <citation type="journal article" date="2015" name="Int. J. Syst. Evol. Microbiol.">
        <title>Flavisolibacter ginsenosidimutans sp. nov., with ginsenoside-converting activity isolated from soil used for cultivating ginseng.</title>
        <authorList>
            <person name="Zhao Y."/>
            <person name="Liu Q."/>
            <person name="Kang M.S."/>
            <person name="Jin F."/>
            <person name="Yu H."/>
            <person name="Im W.T."/>
        </authorList>
    </citation>
    <scope>NUCLEOTIDE SEQUENCE [LARGE SCALE GENOMIC DNA]</scope>
    <source>
        <strain evidence="2 3">Gsoil 636</strain>
    </source>
</reference>
<evidence type="ECO:0000256" key="1">
    <source>
        <dbReference type="SAM" id="SignalP"/>
    </source>
</evidence>
<feature type="chain" id="PRO_5022695076" evidence="1">
    <location>
        <begin position="21"/>
        <end position="674"/>
    </location>
</feature>
<keyword evidence="1" id="KW-0732">Signal</keyword>
<proteinExistence type="predicted"/>
<gene>
    <name evidence="2" type="ORF">FSB75_10320</name>
</gene>
<dbReference type="AlphaFoldDB" id="A0A5B8UJE8"/>
<dbReference type="InterPro" id="IPR026444">
    <property type="entry name" value="Secre_tail"/>
</dbReference>
<dbReference type="Gene3D" id="2.60.40.10">
    <property type="entry name" value="Immunoglobulins"/>
    <property type="match status" value="1"/>
</dbReference>
<name>A0A5B8UJE8_9BACT</name>
<dbReference type="NCBIfam" id="TIGR04183">
    <property type="entry name" value="Por_Secre_tail"/>
    <property type="match status" value="1"/>
</dbReference>